<name>A0A091PQ20_HALAL</name>
<feature type="non-terminal residue" evidence="1">
    <location>
        <position position="1"/>
    </location>
</feature>
<dbReference type="Proteomes" id="UP000054379">
    <property type="component" value="Unassembled WGS sequence"/>
</dbReference>
<evidence type="ECO:0000313" key="2">
    <source>
        <dbReference type="Proteomes" id="UP000054379"/>
    </source>
</evidence>
<feature type="non-terminal residue" evidence="1">
    <location>
        <position position="51"/>
    </location>
</feature>
<sequence>NGHKRKHRFRLNIRKHFFVGVTEHWHRLPREFAELPSLEVLKSHLDMALGN</sequence>
<proteinExistence type="predicted"/>
<accession>A0A091PQ20</accession>
<reference evidence="1 2" key="1">
    <citation type="submission" date="2014-04" db="EMBL/GenBank/DDBJ databases">
        <title>Genome evolution of avian class.</title>
        <authorList>
            <person name="Zhang G."/>
            <person name="Li C."/>
        </authorList>
    </citation>
    <scope>NUCLEOTIDE SEQUENCE [LARGE SCALE GENOMIC DNA]</scope>
    <source>
        <strain evidence="1">BGI_N329</strain>
    </source>
</reference>
<dbReference type="EMBL" id="KK663464">
    <property type="protein sequence ID" value="KFQ09700.1"/>
    <property type="molecule type" value="Genomic_DNA"/>
</dbReference>
<dbReference type="AlphaFoldDB" id="A0A091PQ20"/>
<gene>
    <name evidence="1" type="ORF">N329_01182</name>
</gene>
<protein>
    <submittedName>
        <fullName evidence="1">Uncharacterized protein</fullName>
    </submittedName>
</protein>
<evidence type="ECO:0000313" key="1">
    <source>
        <dbReference type="EMBL" id="KFQ09700.1"/>
    </source>
</evidence>
<organism evidence="1 2">
    <name type="scientific">Haliaeetus albicilla</name>
    <name type="common">White-tailed sea-eagle</name>
    <name type="synonym">Falco albicilla</name>
    <dbReference type="NCBI Taxonomy" id="8969"/>
    <lineage>
        <taxon>Eukaryota</taxon>
        <taxon>Metazoa</taxon>
        <taxon>Chordata</taxon>
        <taxon>Craniata</taxon>
        <taxon>Vertebrata</taxon>
        <taxon>Euteleostomi</taxon>
        <taxon>Archelosauria</taxon>
        <taxon>Archosauria</taxon>
        <taxon>Dinosauria</taxon>
        <taxon>Saurischia</taxon>
        <taxon>Theropoda</taxon>
        <taxon>Coelurosauria</taxon>
        <taxon>Aves</taxon>
        <taxon>Neognathae</taxon>
        <taxon>Neoaves</taxon>
        <taxon>Telluraves</taxon>
        <taxon>Accipitrimorphae</taxon>
        <taxon>Accipitriformes</taxon>
        <taxon>Accipitridae</taxon>
        <taxon>Accipitrinae</taxon>
        <taxon>Haliaeetus</taxon>
    </lineage>
</organism>